<protein>
    <submittedName>
        <fullName evidence="2">MarR family transcriptional regulator</fullName>
    </submittedName>
</protein>
<proteinExistence type="predicted"/>
<reference evidence="2" key="1">
    <citation type="submission" date="2020-01" db="EMBL/GenBank/DDBJ databases">
        <title>Insect and environment-associated Actinomycetes.</title>
        <authorList>
            <person name="Currrie C."/>
            <person name="Chevrette M."/>
            <person name="Carlson C."/>
            <person name="Stubbendieck R."/>
            <person name="Wendt-Pienkowski E."/>
        </authorList>
    </citation>
    <scope>NUCLEOTIDE SEQUENCE</scope>
    <source>
        <strain evidence="2">SID505</strain>
    </source>
</reference>
<organism evidence="2">
    <name type="scientific">Streptomyces anulatus</name>
    <name type="common">Streptomyces chrysomallus</name>
    <dbReference type="NCBI Taxonomy" id="1892"/>
    <lineage>
        <taxon>Bacteria</taxon>
        <taxon>Bacillati</taxon>
        <taxon>Actinomycetota</taxon>
        <taxon>Actinomycetes</taxon>
        <taxon>Kitasatosporales</taxon>
        <taxon>Streptomycetaceae</taxon>
        <taxon>Streptomyces</taxon>
    </lineage>
</organism>
<dbReference type="InterPro" id="IPR036388">
    <property type="entry name" value="WH-like_DNA-bd_sf"/>
</dbReference>
<dbReference type="Pfam" id="PF12802">
    <property type="entry name" value="MarR_2"/>
    <property type="match status" value="1"/>
</dbReference>
<dbReference type="SMART" id="SM00347">
    <property type="entry name" value="HTH_MARR"/>
    <property type="match status" value="1"/>
</dbReference>
<evidence type="ECO:0000259" key="1">
    <source>
        <dbReference type="PROSITE" id="PS50995"/>
    </source>
</evidence>
<dbReference type="InterPro" id="IPR036390">
    <property type="entry name" value="WH_DNA-bd_sf"/>
</dbReference>
<dbReference type="GO" id="GO:0006950">
    <property type="term" value="P:response to stress"/>
    <property type="evidence" value="ECO:0007669"/>
    <property type="project" value="TreeGrafter"/>
</dbReference>
<dbReference type="AlphaFoldDB" id="A0A6G3SM51"/>
<evidence type="ECO:0000313" key="2">
    <source>
        <dbReference type="EMBL" id="NEB84097.1"/>
    </source>
</evidence>
<dbReference type="InterPro" id="IPR039422">
    <property type="entry name" value="MarR/SlyA-like"/>
</dbReference>
<dbReference type="PANTHER" id="PTHR33164:SF106">
    <property type="entry name" value="TRANSCRIPTIONAL REGULATORY PROTEIN"/>
    <property type="match status" value="1"/>
</dbReference>
<dbReference type="GO" id="GO:0003700">
    <property type="term" value="F:DNA-binding transcription factor activity"/>
    <property type="evidence" value="ECO:0007669"/>
    <property type="project" value="InterPro"/>
</dbReference>
<dbReference type="PANTHER" id="PTHR33164">
    <property type="entry name" value="TRANSCRIPTIONAL REGULATOR, MARR FAMILY"/>
    <property type="match status" value="1"/>
</dbReference>
<gene>
    <name evidence="2" type="ORF">G3I43_07890</name>
</gene>
<sequence>MGRTAQESGEPDGRAMGQELSLRVVLFHEAVAAHFGLNATEHKVLSLIAAEPGVSPGRLVDHTGLSNAAITKIVHRLAALGHVDRRKDRSDGRRYALSVTAEHRRDLARLFAPMAEAMNGLVDGMDDAERATVARWLSGTVEILRRSTAELTRAQESAAPSLPPGRQ</sequence>
<dbReference type="PROSITE" id="PS50995">
    <property type="entry name" value="HTH_MARR_2"/>
    <property type="match status" value="1"/>
</dbReference>
<dbReference type="InterPro" id="IPR000835">
    <property type="entry name" value="HTH_MarR-typ"/>
</dbReference>
<comment type="caution">
    <text evidence="2">The sequence shown here is derived from an EMBL/GenBank/DDBJ whole genome shotgun (WGS) entry which is preliminary data.</text>
</comment>
<dbReference type="Gene3D" id="1.10.10.10">
    <property type="entry name" value="Winged helix-like DNA-binding domain superfamily/Winged helix DNA-binding domain"/>
    <property type="match status" value="1"/>
</dbReference>
<name>A0A6G3SM51_STRAQ</name>
<accession>A0A6G3SM51</accession>
<dbReference type="RefSeq" id="WP_164257012.1">
    <property type="nucleotide sequence ID" value="NZ_JAAGMK010000202.1"/>
</dbReference>
<feature type="domain" description="HTH marR-type" evidence="1">
    <location>
        <begin position="1"/>
        <end position="142"/>
    </location>
</feature>
<dbReference type="SUPFAM" id="SSF46785">
    <property type="entry name" value="Winged helix' DNA-binding domain"/>
    <property type="match status" value="1"/>
</dbReference>
<dbReference type="EMBL" id="JAAGMK010000202">
    <property type="protein sequence ID" value="NEB84097.1"/>
    <property type="molecule type" value="Genomic_DNA"/>
</dbReference>